<sequence length="129" mass="14626">MLDGLPRNSPSFRPSYWTPSNSQGTTQVEKYRFSPLLLVRCSLSTLELALWCFNLHNKASTGPRMCVGHSDTHSIPFTEQRKSVNPCQRERPLKQFAGVCIKVAPCFLAVRDDQRGQFAPLYFKIMSST</sequence>
<dbReference type="Proteomes" id="UP000886998">
    <property type="component" value="Unassembled WGS sequence"/>
</dbReference>
<feature type="compositionally biased region" description="Polar residues" evidence="1">
    <location>
        <begin position="8"/>
        <end position="23"/>
    </location>
</feature>
<name>A0A8X6WT97_9ARAC</name>
<feature type="region of interest" description="Disordered" evidence="1">
    <location>
        <begin position="1"/>
        <end position="23"/>
    </location>
</feature>
<evidence type="ECO:0000256" key="1">
    <source>
        <dbReference type="SAM" id="MobiDB-lite"/>
    </source>
</evidence>
<keyword evidence="3" id="KW-1185">Reference proteome</keyword>
<evidence type="ECO:0000313" key="2">
    <source>
        <dbReference type="EMBL" id="GFY40933.1"/>
    </source>
</evidence>
<comment type="caution">
    <text evidence="2">The sequence shown here is derived from an EMBL/GenBank/DDBJ whole genome shotgun (WGS) entry which is preliminary data.</text>
</comment>
<gene>
    <name evidence="2" type="ORF">TNIN_372731</name>
</gene>
<dbReference type="EMBL" id="BMAV01002208">
    <property type="protein sequence ID" value="GFY40933.1"/>
    <property type="molecule type" value="Genomic_DNA"/>
</dbReference>
<organism evidence="2 3">
    <name type="scientific">Trichonephila inaurata madagascariensis</name>
    <dbReference type="NCBI Taxonomy" id="2747483"/>
    <lineage>
        <taxon>Eukaryota</taxon>
        <taxon>Metazoa</taxon>
        <taxon>Ecdysozoa</taxon>
        <taxon>Arthropoda</taxon>
        <taxon>Chelicerata</taxon>
        <taxon>Arachnida</taxon>
        <taxon>Araneae</taxon>
        <taxon>Araneomorphae</taxon>
        <taxon>Entelegynae</taxon>
        <taxon>Araneoidea</taxon>
        <taxon>Nephilidae</taxon>
        <taxon>Trichonephila</taxon>
        <taxon>Trichonephila inaurata</taxon>
    </lineage>
</organism>
<proteinExistence type="predicted"/>
<reference evidence="2" key="1">
    <citation type="submission" date="2020-08" db="EMBL/GenBank/DDBJ databases">
        <title>Multicomponent nature underlies the extraordinary mechanical properties of spider dragline silk.</title>
        <authorList>
            <person name="Kono N."/>
            <person name="Nakamura H."/>
            <person name="Mori M."/>
            <person name="Yoshida Y."/>
            <person name="Ohtoshi R."/>
            <person name="Malay A.D."/>
            <person name="Moran D.A.P."/>
            <person name="Tomita M."/>
            <person name="Numata K."/>
            <person name="Arakawa K."/>
        </authorList>
    </citation>
    <scope>NUCLEOTIDE SEQUENCE</scope>
</reference>
<protein>
    <submittedName>
        <fullName evidence="2">Uncharacterized protein</fullName>
    </submittedName>
</protein>
<dbReference type="AlphaFoldDB" id="A0A8X6WT97"/>
<accession>A0A8X6WT97</accession>
<evidence type="ECO:0000313" key="3">
    <source>
        <dbReference type="Proteomes" id="UP000886998"/>
    </source>
</evidence>